<keyword evidence="2" id="KW-1185">Reference proteome</keyword>
<dbReference type="SUPFAM" id="SSF49899">
    <property type="entry name" value="Concanavalin A-like lectins/glucanases"/>
    <property type="match status" value="1"/>
</dbReference>
<proteinExistence type="predicted"/>
<dbReference type="EMBL" id="LGRX02034886">
    <property type="protein sequence ID" value="KAK3236719.1"/>
    <property type="molecule type" value="Genomic_DNA"/>
</dbReference>
<feature type="non-terminal residue" evidence="1">
    <location>
        <position position="1"/>
    </location>
</feature>
<comment type="caution">
    <text evidence="1">The sequence shown here is derived from an EMBL/GenBank/DDBJ whole genome shotgun (WGS) entry which is preliminary data.</text>
</comment>
<evidence type="ECO:0000313" key="2">
    <source>
        <dbReference type="Proteomes" id="UP001190700"/>
    </source>
</evidence>
<dbReference type="Proteomes" id="UP001190700">
    <property type="component" value="Unassembled WGS sequence"/>
</dbReference>
<dbReference type="AlphaFoldDB" id="A0AAE0BJB5"/>
<sequence length="129" mass="14194">DGKSYLYVNGTLWASQKEGAQDNNPETPVLLGALQEKGNPMDFFDGIIDEVRIWSVARTQDELRMAMHLSLTGSEDGLSGYWPFDECGGERAKDRKAGHDGIVHGGEWVHSHVALASYKDSFGCVDTMC</sequence>
<dbReference type="Gene3D" id="2.60.120.200">
    <property type="match status" value="1"/>
</dbReference>
<gene>
    <name evidence="1" type="ORF">CYMTET_53156</name>
</gene>
<reference evidence="1 2" key="1">
    <citation type="journal article" date="2015" name="Genome Biol. Evol.">
        <title>Comparative Genomics of a Bacterivorous Green Alga Reveals Evolutionary Causalities and Consequences of Phago-Mixotrophic Mode of Nutrition.</title>
        <authorList>
            <person name="Burns J.A."/>
            <person name="Paasch A."/>
            <person name="Narechania A."/>
            <person name="Kim E."/>
        </authorList>
    </citation>
    <scope>NUCLEOTIDE SEQUENCE [LARGE SCALE GENOMIC DNA]</scope>
    <source>
        <strain evidence="1 2">PLY_AMNH</strain>
    </source>
</reference>
<evidence type="ECO:0008006" key="3">
    <source>
        <dbReference type="Google" id="ProtNLM"/>
    </source>
</evidence>
<protein>
    <recommendedName>
        <fullName evidence="3">LamG domain-containing protein</fullName>
    </recommendedName>
</protein>
<dbReference type="Pfam" id="PF13385">
    <property type="entry name" value="Laminin_G_3"/>
    <property type="match status" value="1"/>
</dbReference>
<name>A0AAE0BJB5_9CHLO</name>
<dbReference type="InterPro" id="IPR013320">
    <property type="entry name" value="ConA-like_dom_sf"/>
</dbReference>
<accession>A0AAE0BJB5</accession>
<organism evidence="1 2">
    <name type="scientific">Cymbomonas tetramitiformis</name>
    <dbReference type="NCBI Taxonomy" id="36881"/>
    <lineage>
        <taxon>Eukaryota</taxon>
        <taxon>Viridiplantae</taxon>
        <taxon>Chlorophyta</taxon>
        <taxon>Pyramimonadophyceae</taxon>
        <taxon>Pyramimonadales</taxon>
        <taxon>Pyramimonadaceae</taxon>
        <taxon>Cymbomonas</taxon>
    </lineage>
</organism>
<evidence type="ECO:0000313" key="1">
    <source>
        <dbReference type="EMBL" id="KAK3236719.1"/>
    </source>
</evidence>